<name>A0A3R7NV99_PENVA</name>
<dbReference type="SUPFAM" id="SSF48726">
    <property type="entry name" value="Immunoglobulin"/>
    <property type="match status" value="1"/>
</dbReference>
<evidence type="ECO:0000313" key="4">
    <source>
        <dbReference type="Proteomes" id="UP000283509"/>
    </source>
</evidence>
<reference evidence="3 4" key="1">
    <citation type="submission" date="2018-04" db="EMBL/GenBank/DDBJ databases">
        <authorList>
            <person name="Zhang X."/>
            <person name="Yuan J."/>
            <person name="Li F."/>
            <person name="Xiang J."/>
        </authorList>
    </citation>
    <scope>NUCLEOTIDE SEQUENCE [LARGE SCALE GENOMIC DNA]</scope>
    <source>
        <tissue evidence="3">Muscle</tissue>
    </source>
</reference>
<gene>
    <name evidence="3" type="ORF">C7M84_014237</name>
</gene>
<dbReference type="Pfam" id="PF07686">
    <property type="entry name" value="V-set"/>
    <property type="match status" value="1"/>
</dbReference>
<dbReference type="EMBL" id="QCYY01002783">
    <property type="protein sequence ID" value="ROT67672.1"/>
    <property type="molecule type" value="Genomic_DNA"/>
</dbReference>
<evidence type="ECO:0000256" key="1">
    <source>
        <dbReference type="SAM" id="MobiDB-lite"/>
    </source>
</evidence>
<dbReference type="Gene3D" id="2.60.40.10">
    <property type="entry name" value="Immunoglobulins"/>
    <property type="match status" value="1"/>
</dbReference>
<feature type="domain" description="Immunoglobulin V-set" evidence="2">
    <location>
        <begin position="57"/>
        <end position="97"/>
    </location>
</feature>
<proteinExistence type="predicted"/>
<feature type="compositionally biased region" description="Basic and acidic residues" evidence="1">
    <location>
        <begin position="167"/>
        <end position="179"/>
    </location>
</feature>
<dbReference type="OrthoDB" id="6370831at2759"/>
<evidence type="ECO:0000313" key="3">
    <source>
        <dbReference type="EMBL" id="ROT67672.1"/>
    </source>
</evidence>
<dbReference type="InterPro" id="IPR013106">
    <property type="entry name" value="Ig_V-set"/>
</dbReference>
<sequence>MLSGWYGTGVEEASLSPKCYDLRGAKFRSERTGQSRAEEGAAEGRDHVLLSHGEIVITDDPRFSVEHHPESNNYVVQIREVSAEDAGSYQCQVPVNSAEEDLRVEAAPPVVVTLLSSASSPAPTRPRKQPFTPARKGRRDQEKSLRSRYLTGRPAQTRLLSPHPRPQRCDVDLPFRGRE</sequence>
<dbReference type="Proteomes" id="UP000283509">
    <property type="component" value="Unassembled WGS sequence"/>
</dbReference>
<evidence type="ECO:0000259" key="2">
    <source>
        <dbReference type="Pfam" id="PF07686"/>
    </source>
</evidence>
<feature type="region of interest" description="Disordered" evidence="1">
    <location>
        <begin position="115"/>
        <end position="179"/>
    </location>
</feature>
<dbReference type="InterPro" id="IPR036179">
    <property type="entry name" value="Ig-like_dom_sf"/>
</dbReference>
<keyword evidence="4" id="KW-1185">Reference proteome</keyword>
<comment type="caution">
    <text evidence="3">The sequence shown here is derived from an EMBL/GenBank/DDBJ whole genome shotgun (WGS) entry which is preliminary data.</text>
</comment>
<organism evidence="3 4">
    <name type="scientific">Penaeus vannamei</name>
    <name type="common">Whiteleg shrimp</name>
    <name type="synonym">Litopenaeus vannamei</name>
    <dbReference type="NCBI Taxonomy" id="6689"/>
    <lineage>
        <taxon>Eukaryota</taxon>
        <taxon>Metazoa</taxon>
        <taxon>Ecdysozoa</taxon>
        <taxon>Arthropoda</taxon>
        <taxon>Crustacea</taxon>
        <taxon>Multicrustacea</taxon>
        <taxon>Malacostraca</taxon>
        <taxon>Eumalacostraca</taxon>
        <taxon>Eucarida</taxon>
        <taxon>Decapoda</taxon>
        <taxon>Dendrobranchiata</taxon>
        <taxon>Penaeoidea</taxon>
        <taxon>Penaeidae</taxon>
        <taxon>Penaeus</taxon>
    </lineage>
</organism>
<dbReference type="InterPro" id="IPR013783">
    <property type="entry name" value="Ig-like_fold"/>
</dbReference>
<reference evidence="3 4" key="2">
    <citation type="submission" date="2019-01" db="EMBL/GenBank/DDBJ databases">
        <title>The decoding of complex shrimp genome reveals the adaptation for benthos swimmer, frequently molting mechanism and breeding impact on genome.</title>
        <authorList>
            <person name="Sun Y."/>
            <person name="Gao Y."/>
            <person name="Yu Y."/>
        </authorList>
    </citation>
    <scope>NUCLEOTIDE SEQUENCE [LARGE SCALE GENOMIC DNA]</scope>
    <source>
        <tissue evidence="3">Muscle</tissue>
    </source>
</reference>
<protein>
    <submittedName>
        <fullName evidence="3">Putative lachesin</fullName>
    </submittedName>
</protein>
<accession>A0A3R7NV99</accession>
<dbReference type="AlphaFoldDB" id="A0A3R7NV99"/>